<dbReference type="Pfam" id="PF04403">
    <property type="entry name" value="PqiA"/>
    <property type="match status" value="2"/>
</dbReference>
<name>A0A6J5GZN0_9BURK</name>
<organism evidence="9 10">
    <name type="scientific">Paraburkholderia caffeinitolerans</name>
    <dbReference type="NCBI Taxonomy" id="1723730"/>
    <lineage>
        <taxon>Bacteria</taxon>
        <taxon>Pseudomonadati</taxon>
        <taxon>Pseudomonadota</taxon>
        <taxon>Betaproteobacteria</taxon>
        <taxon>Burkholderiales</taxon>
        <taxon>Burkholderiaceae</taxon>
        <taxon>Paraburkholderia</taxon>
    </lineage>
</organism>
<evidence type="ECO:0000313" key="9">
    <source>
        <dbReference type="EMBL" id="CAB3808702.1"/>
    </source>
</evidence>
<sequence>MCHECDLLQRRAPCPHGGVLRCGRCGAELERDHADSGTRSLALAAAALLLFAISNLYPIVGLAVNGHVVQATLWGSVEMLYRDGMWPISGLVFITTMVMPATQIVALLWLLVPLALGRKPWRANIVFRVMGVARSWGMTEVLILGLLVALVKLAHIATVVTGTALWSFGALMIVLAGAGASLDVAAVWHRIAPMSSLLDSHQPERAERCATPLPGFTGATCGIALCHCCELLVRMPAHAGAVACPRCATPLHLRKPASLSRTWAFLIASIVLYVPANVLPVMDTSSLFGTQKDTIMSGVAYLWVSGSWPLAVLVFIASIAVPMVKILGLAYLALSAQRASQWLPGERARIYRMIELVGRWSMLDIYVVTMLVALVQFSALAMIKAGPAAIAFGAVVVMTMFAANAFDPRLIWDPVEFDHA</sequence>
<proteinExistence type="inferred from homology"/>
<feature type="transmembrane region" description="Helical" evidence="8">
    <location>
        <begin position="389"/>
        <end position="406"/>
    </location>
</feature>
<evidence type="ECO:0000313" key="10">
    <source>
        <dbReference type="Proteomes" id="UP000494119"/>
    </source>
</evidence>
<gene>
    <name evidence="9" type="primary">pqiA_3</name>
    <name evidence="9" type="ORF">LMG28688_06826</name>
</gene>
<accession>A0A6J5GZN0</accession>
<dbReference type="InterPro" id="IPR007498">
    <property type="entry name" value="PqiA-like"/>
</dbReference>
<keyword evidence="5 8" id="KW-0812">Transmembrane</keyword>
<evidence type="ECO:0000256" key="5">
    <source>
        <dbReference type="ARBA" id="ARBA00022692"/>
    </source>
</evidence>
<keyword evidence="3" id="KW-1003">Cell membrane</keyword>
<dbReference type="NCBIfam" id="TIGR00155">
    <property type="entry name" value="pqiA_fam"/>
    <property type="match status" value="1"/>
</dbReference>
<comment type="similarity">
    <text evidence="2">Belongs to the PqiA family.</text>
</comment>
<dbReference type="PANTHER" id="PTHR30462:SF3">
    <property type="entry name" value="INTERMEMBRANE TRANSPORT PROTEIN PQIA"/>
    <property type="match status" value="1"/>
</dbReference>
<reference evidence="9 10" key="1">
    <citation type="submission" date="2020-04" db="EMBL/GenBank/DDBJ databases">
        <authorList>
            <person name="De Canck E."/>
        </authorList>
    </citation>
    <scope>NUCLEOTIDE SEQUENCE [LARGE SCALE GENOMIC DNA]</scope>
    <source>
        <strain evidence="9 10">LMG 28688</strain>
    </source>
</reference>
<feature type="transmembrane region" description="Helical" evidence="8">
    <location>
        <begin position="41"/>
        <end position="64"/>
    </location>
</feature>
<protein>
    <submittedName>
        <fullName evidence="9">Intermembrane transport protein PqiA</fullName>
    </submittedName>
</protein>
<dbReference type="InterPro" id="IPR051800">
    <property type="entry name" value="PqiA-PqiB_transport"/>
</dbReference>
<feature type="transmembrane region" description="Helical" evidence="8">
    <location>
        <begin position="137"/>
        <end position="158"/>
    </location>
</feature>
<feature type="transmembrane region" description="Helical" evidence="8">
    <location>
        <begin position="310"/>
        <end position="334"/>
    </location>
</feature>
<evidence type="ECO:0000256" key="4">
    <source>
        <dbReference type="ARBA" id="ARBA00022519"/>
    </source>
</evidence>
<feature type="transmembrane region" description="Helical" evidence="8">
    <location>
        <begin position="84"/>
        <end position="116"/>
    </location>
</feature>
<dbReference type="Proteomes" id="UP000494119">
    <property type="component" value="Unassembled WGS sequence"/>
</dbReference>
<evidence type="ECO:0000256" key="2">
    <source>
        <dbReference type="ARBA" id="ARBA00007555"/>
    </source>
</evidence>
<dbReference type="AlphaFoldDB" id="A0A6J5GZN0"/>
<dbReference type="PANTHER" id="PTHR30462">
    <property type="entry name" value="INTERMEMBRANE TRANSPORT PROTEIN PQIB-RELATED"/>
    <property type="match status" value="1"/>
</dbReference>
<evidence type="ECO:0000256" key="8">
    <source>
        <dbReference type="SAM" id="Phobius"/>
    </source>
</evidence>
<comment type="subcellular location">
    <subcellularLocation>
        <location evidence="1">Cell inner membrane</location>
        <topology evidence="1">Multi-pass membrane protein</topology>
    </subcellularLocation>
</comment>
<feature type="transmembrane region" description="Helical" evidence="8">
    <location>
        <begin position="164"/>
        <end position="188"/>
    </location>
</feature>
<keyword evidence="10" id="KW-1185">Reference proteome</keyword>
<keyword evidence="7 8" id="KW-0472">Membrane</keyword>
<feature type="transmembrane region" description="Helical" evidence="8">
    <location>
        <begin position="263"/>
        <end position="282"/>
    </location>
</feature>
<feature type="transmembrane region" description="Helical" evidence="8">
    <location>
        <begin position="363"/>
        <end position="383"/>
    </location>
</feature>
<keyword evidence="6 8" id="KW-1133">Transmembrane helix</keyword>
<evidence type="ECO:0000256" key="6">
    <source>
        <dbReference type="ARBA" id="ARBA00022989"/>
    </source>
</evidence>
<evidence type="ECO:0000256" key="3">
    <source>
        <dbReference type="ARBA" id="ARBA00022475"/>
    </source>
</evidence>
<dbReference type="EMBL" id="CADIKL010000060">
    <property type="protein sequence ID" value="CAB3808702.1"/>
    <property type="molecule type" value="Genomic_DNA"/>
</dbReference>
<dbReference type="GO" id="GO:0005886">
    <property type="term" value="C:plasma membrane"/>
    <property type="evidence" value="ECO:0007669"/>
    <property type="project" value="UniProtKB-SubCell"/>
</dbReference>
<keyword evidence="4" id="KW-0997">Cell inner membrane</keyword>
<evidence type="ECO:0000256" key="1">
    <source>
        <dbReference type="ARBA" id="ARBA00004429"/>
    </source>
</evidence>
<evidence type="ECO:0000256" key="7">
    <source>
        <dbReference type="ARBA" id="ARBA00023136"/>
    </source>
</evidence>
<dbReference type="InterPro" id="IPR005219">
    <property type="entry name" value="PqiA-like_proteobact"/>
</dbReference>